<comment type="caution">
    <text evidence="1">The sequence shown here is derived from an EMBL/GenBank/DDBJ whole genome shotgun (WGS) entry which is preliminary data.</text>
</comment>
<reference evidence="1" key="2">
    <citation type="submission" date="2021-04" db="EMBL/GenBank/DDBJ databases">
        <authorList>
            <person name="Podell S."/>
        </authorList>
    </citation>
    <scope>NUCLEOTIDE SEQUENCE</scope>
    <source>
        <strain evidence="1">Hildebrandi</strain>
    </source>
</reference>
<organism evidence="1 2">
    <name type="scientific">Nitzschia inconspicua</name>
    <dbReference type="NCBI Taxonomy" id="303405"/>
    <lineage>
        <taxon>Eukaryota</taxon>
        <taxon>Sar</taxon>
        <taxon>Stramenopiles</taxon>
        <taxon>Ochrophyta</taxon>
        <taxon>Bacillariophyta</taxon>
        <taxon>Bacillariophyceae</taxon>
        <taxon>Bacillariophycidae</taxon>
        <taxon>Bacillariales</taxon>
        <taxon>Bacillariaceae</taxon>
        <taxon>Nitzschia</taxon>
    </lineage>
</organism>
<evidence type="ECO:0000313" key="1">
    <source>
        <dbReference type="EMBL" id="KAG7349028.1"/>
    </source>
</evidence>
<name>A0A9K3KSC8_9STRA</name>
<sequence>MYVSLHLNRLGCAAGAAVPFGVERFSGAFSSSRCRPHRKHLLSSTTNTASCRNAGLQWHQPKRADFSSSTIPSNEPLKSLLKEHKVFERIHITPGKLYNVLNVVTTPADVLGYALQETIVQELASNDMAELDDMYSIVGCVTDSSMLDMVKRDGSYDRIDDASDYHSLQEYLVGYKTHSFQLVVGPNNMDEDATTPLVEQLVRITQNGGFLAFTSLEAPKPLLDDGKLRLVEMKNENSLYQILG</sequence>
<evidence type="ECO:0000313" key="2">
    <source>
        <dbReference type="Proteomes" id="UP000693970"/>
    </source>
</evidence>
<keyword evidence="2" id="KW-1185">Reference proteome</keyword>
<dbReference type="Proteomes" id="UP000693970">
    <property type="component" value="Unassembled WGS sequence"/>
</dbReference>
<accession>A0A9K3KSC8</accession>
<reference evidence="1" key="1">
    <citation type="journal article" date="2021" name="Sci. Rep.">
        <title>Diploid genomic architecture of Nitzschia inconspicua, an elite biomass production diatom.</title>
        <authorList>
            <person name="Oliver A."/>
            <person name="Podell S."/>
            <person name="Pinowska A."/>
            <person name="Traller J.C."/>
            <person name="Smith S.R."/>
            <person name="McClure R."/>
            <person name="Beliaev A."/>
            <person name="Bohutskyi P."/>
            <person name="Hill E.A."/>
            <person name="Rabines A."/>
            <person name="Zheng H."/>
            <person name="Allen L.Z."/>
            <person name="Kuo A."/>
            <person name="Grigoriev I.V."/>
            <person name="Allen A.E."/>
            <person name="Hazlebeck D."/>
            <person name="Allen E.E."/>
        </authorList>
    </citation>
    <scope>NUCLEOTIDE SEQUENCE</scope>
    <source>
        <strain evidence="1">Hildebrandi</strain>
    </source>
</reference>
<protein>
    <submittedName>
        <fullName evidence="1">Uncharacterized protein</fullName>
    </submittedName>
</protein>
<dbReference type="AlphaFoldDB" id="A0A9K3KSC8"/>
<gene>
    <name evidence="1" type="ORF">IV203_011625</name>
</gene>
<proteinExistence type="predicted"/>
<dbReference type="EMBL" id="JAGRRH010000019">
    <property type="protein sequence ID" value="KAG7349028.1"/>
    <property type="molecule type" value="Genomic_DNA"/>
</dbReference>